<dbReference type="Proteomes" id="UP001612415">
    <property type="component" value="Unassembled WGS sequence"/>
</dbReference>
<organism evidence="2 3">
    <name type="scientific">Streptomyces cellulosae</name>
    <dbReference type="NCBI Taxonomy" id="1968"/>
    <lineage>
        <taxon>Bacteria</taxon>
        <taxon>Bacillati</taxon>
        <taxon>Actinomycetota</taxon>
        <taxon>Actinomycetes</taxon>
        <taxon>Kitasatosporales</taxon>
        <taxon>Streptomycetaceae</taxon>
        <taxon>Streptomyces</taxon>
    </lineage>
</organism>
<gene>
    <name evidence="2" type="ORF">ACIA8P_45960</name>
</gene>
<accession>A0ABW7YHE0</accession>
<reference evidence="2 3" key="1">
    <citation type="submission" date="2024-10" db="EMBL/GenBank/DDBJ databases">
        <title>The Natural Products Discovery Center: Release of the First 8490 Sequenced Strains for Exploring Actinobacteria Biosynthetic Diversity.</title>
        <authorList>
            <person name="Kalkreuter E."/>
            <person name="Kautsar S.A."/>
            <person name="Yang D."/>
            <person name="Bader C.D."/>
            <person name="Teijaro C.N."/>
            <person name="Fluegel L."/>
            <person name="Davis C.M."/>
            <person name="Simpson J.R."/>
            <person name="Lauterbach L."/>
            <person name="Steele A.D."/>
            <person name="Gui C."/>
            <person name="Meng S."/>
            <person name="Li G."/>
            <person name="Viehrig K."/>
            <person name="Ye F."/>
            <person name="Su P."/>
            <person name="Kiefer A.F."/>
            <person name="Nichols A."/>
            <person name="Cepeda A.J."/>
            <person name="Yan W."/>
            <person name="Fan B."/>
            <person name="Jiang Y."/>
            <person name="Adhikari A."/>
            <person name="Zheng C.-J."/>
            <person name="Schuster L."/>
            <person name="Cowan T.M."/>
            <person name="Smanski M.J."/>
            <person name="Chevrette M.G."/>
            <person name="De Carvalho L.P.S."/>
            <person name="Shen B."/>
        </authorList>
    </citation>
    <scope>NUCLEOTIDE SEQUENCE [LARGE SCALE GENOMIC DNA]</scope>
    <source>
        <strain evidence="2 3">NPDC051599</strain>
    </source>
</reference>
<comment type="caution">
    <text evidence="2">The sequence shown here is derived from an EMBL/GenBank/DDBJ whole genome shotgun (WGS) entry which is preliminary data.</text>
</comment>
<name>A0ABW7YHE0_STRCE</name>
<dbReference type="EMBL" id="JBITDC010000034">
    <property type="protein sequence ID" value="MFI5681833.1"/>
    <property type="molecule type" value="Genomic_DNA"/>
</dbReference>
<feature type="chain" id="PRO_5046874543" description="Secreted protein" evidence="1">
    <location>
        <begin position="24"/>
        <end position="125"/>
    </location>
</feature>
<sequence length="125" mass="13120">MMRVAALCGVAAAVLLTSGCDSSDTAEAQPSPSYSGPAWDAYRAGREFGAKHQDDARVPGDVARSAESDSLGDAISADMDNAEWWCTRNLPGELETAHQDQEEALVAGCVGGVLPLADHPELYVQ</sequence>
<protein>
    <recommendedName>
        <fullName evidence="4">Secreted protein</fullName>
    </recommendedName>
</protein>
<evidence type="ECO:0000313" key="2">
    <source>
        <dbReference type="EMBL" id="MFI5681833.1"/>
    </source>
</evidence>
<evidence type="ECO:0008006" key="4">
    <source>
        <dbReference type="Google" id="ProtNLM"/>
    </source>
</evidence>
<keyword evidence="3" id="KW-1185">Reference proteome</keyword>
<evidence type="ECO:0000313" key="3">
    <source>
        <dbReference type="Proteomes" id="UP001612415"/>
    </source>
</evidence>
<proteinExistence type="predicted"/>
<dbReference type="PROSITE" id="PS51257">
    <property type="entry name" value="PROKAR_LIPOPROTEIN"/>
    <property type="match status" value="1"/>
</dbReference>
<keyword evidence="1" id="KW-0732">Signal</keyword>
<evidence type="ECO:0000256" key="1">
    <source>
        <dbReference type="SAM" id="SignalP"/>
    </source>
</evidence>
<dbReference type="RefSeq" id="WP_398662834.1">
    <property type="nucleotide sequence ID" value="NZ_JBITDC010000034.1"/>
</dbReference>
<feature type="signal peptide" evidence="1">
    <location>
        <begin position="1"/>
        <end position="23"/>
    </location>
</feature>